<keyword evidence="2" id="KW-0012">Acyltransferase</keyword>
<protein>
    <submittedName>
        <fullName evidence="2">Galactoside O-acetyltransferase</fullName>
        <ecNumber evidence="2">2.3.1.18</ecNumber>
    </submittedName>
</protein>
<dbReference type="PANTHER" id="PTHR23416">
    <property type="entry name" value="SIALIC ACID SYNTHASE-RELATED"/>
    <property type="match status" value="1"/>
</dbReference>
<reference evidence="2" key="1">
    <citation type="submission" date="2016-10" db="EMBL/GenBank/DDBJ databases">
        <authorList>
            <person name="de Groot N.N."/>
        </authorList>
    </citation>
    <scope>NUCLEOTIDE SEQUENCE</scope>
</reference>
<dbReference type="CDD" id="cd04647">
    <property type="entry name" value="LbH_MAT_like"/>
    <property type="match status" value="1"/>
</dbReference>
<proteinExistence type="predicted"/>
<dbReference type="SUPFAM" id="SSF51161">
    <property type="entry name" value="Trimeric LpxA-like enzymes"/>
    <property type="match status" value="1"/>
</dbReference>
<dbReference type="PANTHER" id="PTHR23416:SF78">
    <property type="entry name" value="LIPOPOLYSACCHARIDE BIOSYNTHESIS O-ACETYL TRANSFERASE WBBJ-RELATED"/>
    <property type="match status" value="1"/>
</dbReference>
<sequence>MIKEIFSKRKFDLNSDRLGPDCPFTHWKLYFKSSMKKICKSKFKNFSDSSEFRAGAYAITCSKISLGKRVIIRPNTMLFADPREGNGYITIENDVMIGSGVHIYVSNHRYDLKNKNIIDQGHYDAQDVLLQEGCWIGANSIILAGVTIGKNSVIGAGSVVTKSVADNVVYAGNPAKLVKGIND</sequence>
<dbReference type="InterPro" id="IPR001451">
    <property type="entry name" value="Hexapep"/>
</dbReference>
<evidence type="ECO:0000256" key="1">
    <source>
        <dbReference type="ARBA" id="ARBA00022679"/>
    </source>
</evidence>
<name>A0A1W1CCZ1_9ZZZZ</name>
<organism evidence="2">
    <name type="scientific">hydrothermal vent metagenome</name>
    <dbReference type="NCBI Taxonomy" id="652676"/>
    <lineage>
        <taxon>unclassified sequences</taxon>
        <taxon>metagenomes</taxon>
        <taxon>ecological metagenomes</taxon>
    </lineage>
</organism>
<dbReference type="InterPro" id="IPR018357">
    <property type="entry name" value="Hexapep_transf_CS"/>
</dbReference>
<dbReference type="AlphaFoldDB" id="A0A1W1CCZ1"/>
<gene>
    <name evidence="2" type="ORF">MNB_SV-12-2024</name>
</gene>
<dbReference type="EMBL" id="FPHE01000128">
    <property type="protein sequence ID" value="SFV63659.1"/>
    <property type="molecule type" value="Genomic_DNA"/>
</dbReference>
<dbReference type="GO" id="GO:0008870">
    <property type="term" value="F:galactoside O-acetyltransferase activity"/>
    <property type="evidence" value="ECO:0007669"/>
    <property type="project" value="UniProtKB-EC"/>
</dbReference>
<accession>A0A1W1CCZ1</accession>
<evidence type="ECO:0000313" key="2">
    <source>
        <dbReference type="EMBL" id="SFV63659.1"/>
    </source>
</evidence>
<dbReference type="InterPro" id="IPR051159">
    <property type="entry name" value="Hexapeptide_acetyltransf"/>
</dbReference>
<dbReference type="Pfam" id="PF00132">
    <property type="entry name" value="Hexapep"/>
    <property type="match status" value="1"/>
</dbReference>
<keyword evidence="1 2" id="KW-0808">Transferase</keyword>
<dbReference type="Gene3D" id="2.160.10.10">
    <property type="entry name" value="Hexapeptide repeat proteins"/>
    <property type="match status" value="1"/>
</dbReference>
<dbReference type="InterPro" id="IPR011004">
    <property type="entry name" value="Trimer_LpxA-like_sf"/>
</dbReference>
<dbReference type="EC" id="2.3.1.18" evidence="2"/>
<dbReference type="PROSITE" id="PS00101">
    <property type="entry name" value="HEXAPEP_TRANSFERASES"/>
    <property type="match status" value="1"/>
</dbReference>